<dbReference type="SUPFAM" id="SSF48452">
    <property type="entry name" value="TPR-like"/>
    <property type="match status" value="1"/>
</dbReference>
<comment type="caution">
    <text evidence="2">The sequence shown here is derived from an EMBL/GenBank/DDBJ whole genome shotgun (WGS) entry which is preliminary data.</text>
</comment>
<accession>A0ABS5K130</accession>
<evidence type="ECO:0000313" key="3">
    <source>
        <dbReference type="Proteomes" id="UP000708576"/>
    </source>
</evidence>
<dbReference type="InterPro" id="IPR036514">
    <property type="entry name" value="SGNH_hydro_sf"/>
</dbReference>
<gene>
    <name evidence="2" type="ORF">KEM10_20905</name>
</gene>
<sequence>MKNKSKSNKVWLFRILSISFSLLLILLFELILRLVGYGHNYDLFVESETYPDYYVMNDFASEKFFMSEEQATIGYYEPFLKEKSKDTYRIFVLGESTTVGFPYGFNGSFHRWLKYRLMFTFPDVNFEIINLSLTAVNSYTIADFAEELVDYDPDAVLIYVGHNEYYGALGVGSTLKVGNNPKIVKSIIRLRELKLFQLVYNIVDGFGDKDDKISEKSLMQHMPADKKIAYESEKYWQAIDQFKYNINLTLEVLNEEAIPVFISNLVSNEKDLKPFISDADSEYSALKSFERAWEFYNNNDFKEAKKLFVKAKEYDLLRFRAPEGINEEIKKIANSYNHVEFVDAKSRFEQASPHGIIGNETLLEHVHPNLYGYALLSDAFFNKIKENQLVDKDWSAAMSFEQLLDEMPVNEVDSLKGAYQIDYMLNEWPFTNNPKPKQNLIDAKSELQKDVLKYTLGETSWDKVQGKLYTSELKRGNKKEALKISEAFALINPLEASFLKKAALLSMNAQNMVKAAFYYSKEFKLHPTVAGAQQLSESYTQLDMPEEALKYYNYIVAASDNGEQFADKINVLKEIVKKKKDLKSNDDHIDILNKLAWDYIQLRNTELARKYFLMALSIDSKNKETVQIGQILSQELKEGELANEFFDDIEKEKTKNYEFINTDCGTFKVGKFKYQMPDGTFMIIERDPDFQYEYYKGTTTKYKLKWLDDCRYSLSMIETNSKSMRAAKGQVFITNIYETGVDFYKFVSVIQGQELKIDGVVYLAE</sequence>
<dbReference type="CDD" id="cd00229">
    <property type="entry name" value="SGNH_hydrolase"/>
    <property type="match status" value="1"/>
</dbReference>
<keyword evidence="2" id="KW-0378">Hydrolase</keyword>
<evidence type="ECO:0000256" key="1">
    <source>
        <dbReference type="SAM" id="Phobius"/>
    </source>
</evidence>
<dbReference type="InterPro" id="IPR051532">
    <property type="entry name" value="Ester_Hydrolysis_Enzymes"/>
</dbReference>
<dbReference type="EMBL" id="JAGUCO010000028">
    <property type="protein sequence ID" value="MBS2100760.1"/>
    <property type="molecule type" value="Genomic_DNA"/>
</dbReference>
<dbReference type="RefSeq" id="WP_212219238.1">
    <property type="nucleotide sequence ID" value="NZ_JAGUCO010000028.1"/>
</dbReference>
<proteinExistence type="predicted"/>
<organism evidence="2 3">
    <name type="scientific">Carboxylicivirga linearis</name>
    <dbReference type="NCBI Taxonomy" id="1628157"/>
    <lineage>
        <taxon>Bacteria</taxon>
        <taxon>Pseudomonadati</taxon>
        <taxon>Bacteroidota</taxon>
        <taxon>Bacteroidia</taxon>
        <taxon>Marinilabiliales</taxon>
        <taxon>Marinilabiliaceae</taxon>
        <taxon>Carboxylicivirga</taxon>
    </lineage>
</organism>
<dbReference type="Gene3D" id="1.25.40.10">
    <property type="entry name" value="Tetratricopeptide repeat domain"/>
    <property type="match status" value="1"/>
</dbReference>
<keyword evidence="3" id="KW-1185">Reference proteome</keyword>
<evidence type="ECO:0000313" key="2">
    <source>
        <dbReference type="EMBL" id="MBS2100760.1"/>
    </source>
</evidence>
<keyword evidence="1" id="KW-1133">Transmembrane helix</keyword>
<dbReference type="Gene3D" id="3.40.50.1110">
    <property type="entry name" value="SGNH hydrolase"/>
    <property type="match status" value="1"/>
</dbReference>
<dbReference type="PANTHER" id="PTHR30383:SF5">
    <property type="entry name" value="SGNH HYDROLASE-TYPE ESTERASE DOMAIN-CONTAINING PROTEIN"/>
    <property type="match status" value="1"/>
</dbReference>
<dbReference type="PANTHER" id="PTHR30383">
    <property type="entry name" value="THIOESTERASE 1/PROTEASE 1/LYSOPHOSPHOLIPASE L1"/>
    <property type="match status" value="1"/>
</dbReference>
<reference evidence="2 3" key="1">
    <citation type="journal article" date="2015" name="Int. J. Syst. Evol. Microbiol.">
        <title>Carboxylicivirga linearis sp. nov., isolated from a sea cucumber culture pond.</title>
        <authorList>
            <person name="Wang F.Q."/>
            <person name="Zhou Y.X."/>
            <person name="Lin X.Z."/>
            <person name="Chen G.J."/>
            <person name="Du Z.J."/>
        </authorList>
    </citation>
    <scope>NUCLEOTIDE SEQUENCE [LARGE SCALE GENOMIC DNA]</scope>
    <source>
        <strain evidence="2 3">FB218</strain>
    </source>
</reference>
<name>A0ABS5K130_9BACT</name>
<keyword evidence="1" id="KW-0812">Transmembrane</keyword>
<feature type="transmembrane region" description="Helical" evidence="1">
    <location>
        <begin position="12"/>
        <end position="32"/>
    </location>
</feature>
<dbReference type="InterPro" id="IPR011990">
    <property type="entry name" value="TPR-like_helical_dom_sf"/>
</dbReference>
<keyword evidence="1" id="KW-0472">Membrane</keyword>
<protein>
    <submittedName>
        <fullName evidence="2">SGNH/GDSL hydrolase family protein</fullName>
    </submittedName>
</protein>
<dbReference type="SUPFAM" id="SSF52266">
    <property type="entry name" value="SGNH hydrolase"/>
    <property type="match status" value="1"/>
</dbReference>
<dbReference type="Proteomes" id="UP000708576">
    <property type="component" value="Unassembled WGS sequence"/>
</dbReference>
<dbReference type="GO" id="GO:0016787">
    <property type="term" value="F:hydrolase activity"/>
    <property type="evidence" value="ECO:0007669"/>
    <property type="project" value="UniProtKB-KW"/>
</dbReference>